<comment type="similarity">
    <text evidence="1">Belongs to the short-chain dehydrogenases/reductases (SDR) family.</text>
</comment>
<accession>A0A3R7EAJ7</accession>
<dbReference type="OrthoDB" id="2987348at2"/>
<dbReference type="EMBL" id="MCAS01000002">
    <property type="protein sequence ID" value="RKF50143.1"/>
    <property type="molecule type" value="Genomic_DNA"/>
</dbReference>
<dbReference type="PROSITE" id="PS00061">
    <property type="entry name" value="ADH_SHORT"/>
    <property type="match status" value="1"/>
</dbReference>
<dbReference type="PRINTS" id="PR00080">
    <property type="entry name" value="SDRFAMILY"/>
</dbReference>
<dbReference type="AlphaFoldDB" id="A0A3R7EAJ7"/>
<protein>
    <submittedName>
        <fullName evidence="4">Short chain dehydrogenase</fullName>
    </submittedName>
</protein>
<dbReference type="InterPro" id="IPR036291">
    <property type="entry name" value="NAD(P)-bd_dom_sf"/>
</dbReference>
<dbReference type="InterPro" id="IPR002347">
    <property type="entry name" value="SDR_fam"/>
</dbReference>
<dbReference type="PRINTS" id="PR00081">
    <property type="entry name" value="GDHRDH"/>
</dbReference>
<dbReference type="Pfam" id="PF00106">
    <property type="entry name" value="adh_short"/>
    <property type="match status" value="1"/>
</dbReference>
<dbReference type="SUPFAM" id="SSF51735">
    <property type="entry name" value="NAD(P)-binding Rossmann-fold domains"/>
    <property type="match status" value="1"/>
</dbReference>
<reference evidence="4 5" key="1">
    <citation type="submission" date="2016-07" db="EMBL/GenBank/DDBJ databases">
        <title>Genome analysis of Burkholderia fungorum ES3-20.</title>
        <authorList>
            <person name="Xu D."/>
            <person name="Yao R."/>
            <person name="Zheng S."/>
        </authorList>
    </citation>
    <scope>NUCLEOTIDE SEQUENCE [LARGE SCALE GENOMIC DNA]</scope>
    <source>
        <strain evidence="4 5">ES3-20</strain>
    </source>
</reference>
<gene>
    <name evidence="4" type="ORF">BCY88_15405</name>
</gene>
<sequence>MQLLTEPVPSSLYEAPPVMRPTSFTVRSGDVMLAARAWGDPARPTVVLVHGYPDNSEVWDALAGLLAQDFHVVAYDVRGAGQSTAPTRTNAYRLGKLTDDFVAVIDAVSPNRPVHLVAHDWGSIQGWEFVTEERLRGRIASYTSCSGPCLDHVAYWLRARLLRPTPRSIGKLLGQLVRSWYVLLFHLPVLPGLTWRLWLGRAWPRVLRRVEKTELTPRPTQTRDGMRGVSLYRANFIRCLFTPRKRYAHAPVQVIVPTLDKYVSPALSEDLSRWVPTYWRRELSARHWVPLTHPEQMARMVRELVEHTEGGDEPETLQRARMDSARRPLSGKLAVVTGAGSGIGRCIALEFAKQGAAVVAVDIDSTAAERTATLVGLLGAHAYARKTDVGSAEQMEALADWVGTELGGADIVVNNAGIGMAGGVLDTSAQDWERILHVNLWGVIHGSRLFARQMVKRGNGGHIVNTASAAAFAPSRDLPAYATTKAAVLMLSECMRGELAGQGIGVSAICPGFAETGIMAATQYVGASAQDQDRMRQKATRLYQMRGLQPETVAKAALRAVLHNQPVVAIGIEAHSMRFVSRYLPGLGRVIARLSMMPR</sequence>
<dbReference type="RefSeq" id="WP_120342869.1">
    <property type="nucleotide sequence ID" value="NZ_MCAS01000002.1"/>
</dbReference>
<dbReference type="InterPro" id="IPR029058">
    <property type="entry name" value="AB_hydrolase_fold"/>
</dbReference>
<evidence type="ECO:0000259" key="3">
    <source>
        <dbReference type="Pfam" id="PF00561"/>
    </source>
</evidence>
<dbReference type="InterPro" id="IPR020904">
    <property type="entry name" value="Sc_DH/Rdtase_CS"/>
</dbReference>
<dbReference type="PANTHER" id="PTHR43391">
    <property type="entry name" value="RETINOL DEHYDROGENASE-RELATED"/>
    <property type="match status" value="1"/>
</dbReference>
<dbReference type="NCBIfam" id="NF004514">
    <property type="entry name" value="PRK05855.1"/>
    <property type="match status" value="1"/>
</dbReference>
<keyword evidence="2" id="KW-0560">Oxidoreductase</keyword>
<dbReference type="InterPro" id="IPR000073">
    <property type="entry name" value="AB_hydrolase_1"/>
</dbReference>
<comment type="caution">
    <text evidence="4">The sequence shown here is derived from an EMBL/GenBank/DDBJ whole genome shotgun (WGS) entry which is preliminary data.</text>
</comment>
<feature type="domain" description="AB hydrolase-1" evidence="3">
    <location>
        <begin position="44"/>
        <end position="294"/>
    </location>
</feature>
<dbReference type="Pfam" id="PF00561">
    <property type="entry name" value="Abhydrolase_1"/>
    <property type="match status" value="1"/>
</dbReference>
<evidence type="ECO:0000313" key="4">
    <source>
        <dbReference type="EMBL" id="RKF50143.1"/>
    </source>
</evidence>
<dbReference type="SUPFAM" id="SSF53474">
    <property type="entry name" value="alpha/beta-Hydrolases"/>
    <property type="match status" value="1"/>
</dbReference>
<dbReference type="Proteomes" id="UP000283709">
    <property type="component" value="Unassembled WGS sequence"/>
</dbReference>
<proteinExistence type="inferred from homology"/>
<dbReference type="PANTHER" id="PTHR43391:SF12">
    <property type="entry name" value="OXIDOREDUCTASE EPHD-RELATED"/>
    <property type="match status" value="1"/>
</dbReference>
<dbReference type="Gene3D" id="3.40.50.1820">
    <property type="entry name" value="alpha/beta hydrolase"/>
    <property type="match status" value="1"/>
</dbReference>
<dbReference type="FunFam" id="3.40.50.720:FF:000084">
    <property type="entry name" value="Short-chain dehydrogenase reductase"/>
    <property type="match status" value="1"/>
</dbReference>
<dbReference type="Gene3D" id="3.40.50.720">
    <property type="entry name" value="NAD(P)-binding Rossmann-like Domain"/>
    <property type="match status" value="1"/>
</dbReference>
<evidence type="ECO:0000313" key="5">
    <source>
        <dbReference type="Proteomes" id="UP000283709"/>
    </source>
</evidence>
<organism evidence="4 5">
    <name type="scientific">Paraburkholderia fungorum</name>
    <dbReference type="NCBI Taxonomy" id="134537"/>
    <lineage>
        <taxon>Bacteria</taxon>
        <taxon>Pseudomonadati</taxon>
        <taxon>Pseudomonadota</taxon>
        <taxon>Betaproteobacteria</taxon>
        <taxon>Burkholderiales</taxon>
        <taxon>Burkholderiaceae</taxon>
        <taxon>Paraburkholderia</taxon>
    </lineage>
</organism>
<evidence type="ECO:0000256" key="1">
    <source>
        <dbReference type="ARBA" id="ARBA00006484"/>
    </source>
</evidence>
<evidence type="ECO:0000256" key="2">
    <source>
        <dbReference type="ARBA" id="ARBA00023002"/>
    </source>
</evidence>
<name>A0A3R7EAJ7_9BURK</name>
<dbReference type="CDD" id="cd05233">
    <property type="entry name" value="SDR_c"/>
    <property type="match status" value="1"/>
</dbReference>
<dbReference type="GO" id="GO:0016491">
    <property type="term" value="F:oxidoreductase activity"/>
    <property type="evidence" value="ECO:0007669"/>
    <property type="project" value="UniProtKB-KW"/>
</dbReference>